<evidence type="ECO:0000313" key="3">
    <source>
        <dbReference type="Proteomes" id="UP000837675"/>
    </source>
</evidence>
<sequence length="81" mass="9215">MKLQPDAAICTIGLGKVLLLLASPAIMLVVQRRKNWFLNLLKPELRYLYYRSCIIITPASFIRVELSAINSVEAFFVLLSF</sequence>
<name>A0A8S4C0X6_9ACAR</name>
<organism evidence="2 3">
    <name type="scientific">Hyalomma marginatum</name>
    <dbReference type="NCBI Taxonomy" id="34627"/>
    <lineage>
        <taxon>Eukaryota</taxon>
        <taxon>Metazoa</taxon>
        <taxon>Ecdysozoa</taxon>
        <taxon>Arthropoda</taxon>
        <taxon>Chelicerata</taxon>
        <taxon>Arachnida</taxon>
        <taxon>Acari</taxon>
        <taxon>Parasitiformes</taxon>
        <taxon>Ixodida</taxon>
        <taxon>Ixodoidea</taxon>
        <taxon>Ixodidae</taxon>
        <taxon>Hyalomminae</taxon>
        <taxon>Hyalomma</taxon>
    </lineage>
</organism>
<dbReference type="EMBL" id="CAJVAF010000306">
    <property type="protein sequence ID" value="CAG7594562.1"/>
    <property type="molecule type" value="Genomic_DNA"/>
</dbReference>
<evidence type="ECO:0000313" key="2">
    <source>
        <dbReference type="EMBL" id="CAG7594562.1"/>
    </source>
</evidence>
<protein>
    <submittedName>
        <fullName evidence="2">Uncharacterized protein</fullName>
    </submittedName>
</protein>
<dbReference type="AlphaFoldDB" id="A0A8S4C0X6"/>
<gene>
    <name evidence="2" type="ORF">MHYMCMPASI_00789</name>
</gene>
<keyword evidence="1" id="KW-0812">Transmembrane</keyword>
<comment type="caution">
    <text evidence="2">The sequence shown here is derived from an EMBL/GenBank/DDBJ whole genome shotgun (WGS) entry which is preliminary data.</text>
</comment>
<reference evidence="2" key="1">
    <citation type="submission" date="2021-06" db="EMBL/GenBank/DDBJ databases">
        <authorList>
            <person name="Nardi T."/>
            <person name="Nardi T."/>
        </authorList>
    </citation>
    <scope>NUCLEOTIDE SEQUENCE</scope>
</reference>
<accession>A0A8S4C0X6</accession>
<dbReference type="Proteomes" id="UP000837675">
    <property type="component" value="Unassembled WGS sequence"/>
</dbReference>
<keyword evidence="1" id="KW-0472">Membrane</keyword>
<evidence type="ECO:0000256" key="1">
    <source>
        <dbReference type="SAM" id="Phobius"/>
    </source>
</evidence>
<keyword evidence="1" id="KW-1133">Transmembrane helix</keyword>
<proteinExistence type="predicted"/>
<keyword evidence="3" id="KW-1185">Reference proteome</keyword>
<feature type="transmembrane region" description="Helical" evidence="1">
    <location>
        <begin position="6"/>
        <end position="30"/>
    </location>
</feature>